<dbReference type="Proteomes" id="UP000250235">
    <property type="component" value="Unassembled WGS sequence"/>
</dbReference>
<keyword evidence="2" id="KW-1185">Reference proteome</keyword>
<accession>A0A2Z7D3D1</accession>
<proteinExistence type="predicted"/>
<dbReference type="AlphaFoldDB" id="A0A2Z7D3D1"/>
<evidence type="ECO:0000313" key="1">
    <source>
        <dbReference type="EMBL" id="KZV52819.1"/>
    </source>
</evidence>
<organism evidence="1 2">
    <name type="scientific">Dorcoceras hygrometricum</name>
    <dbReference type="NCBI Taxonomy" id="472368"/>
    <lineage>
        <taxon>Eukaryota</taxon>
        <taxon>Viridiplantae</taxon>
        <taxon>Streptophyta</taxon>
        <taxon>Embryophyta</taxon>
        <taxon>Tracheophyta</taxon>
        <taxon>Spermatophyta</taxon>
        <taxon>Magnoliopsida</taxon>
        <taxon>eudicotyledons</taxon>
        <taxon>Gunneridae</taxon>
        <taxon>Pentapetalae</taxon>
        <taxon>asterids</taxon>
        <taxon>lamiids</taxon>
        <taxon>Lamiales</taxon>
        <taxon>Gesneriaceae</taxon>
        <taxon>Didymocarpoideae</taxon>
        <taxon>Trichosporeae</taxon>
        <taxon>Loxocarpinae</taxon>
        <taxon>Dorcoceras</taxon>
    </lineage>
</organism>
<dbReference type="EMBL" id="KQ990635">
    <property type="protein sequence ID" value="KZV52819.1"/>
    <property type="molecule type" value="Genomic_DNA"/>
</dbReference>
<name>A0A2Z7D3D1_9LAMI</name>
<evidence type="ECO:0000313" key="2">
    <source>
        <dbReference type="Proteomes" id="UP000250235"/>
    </source>
</evidence>
<protein>
    <submittedName>
        <fullName evidence="1">Uncharacterized protein</fullName>
    </submittedName>
</protein>
<gene>
    <name evidence="1" type="ORF">F511_13974</name>
</gene>
<sequence length="292" mass="31485">MIKRLATSPHDPLGIFDSVCKNQSVMVSVQYGPPKSNIPIRSTTIGKSRVARDPITMHTSWRSNSDIACVTSWYQSDGSGGVLACCVELRSRTTSLFGHEPSGPGDGRTGRAPTVVAGAGRTNVKTSRWSRRRSMAGASTCSDRFSLVSQRFEPRSVRLGVWNWGWSIRKGSGHGGRSMEDEREDRTLLACAAGVCVCVSGLVGIRAVVLVGYLTAAWSSEVALPVSCLSYGRVDEISLHLVYQPSSPPLSTQNSKVIQPLKELGDPIPATPRSRTYDVCTSQIRVSSNPGM</sequence>
<reference evidence="1 2" key="1">
    <citation type="journal article" date="2015" name="Proc. Natl. Acad. Sci. U.S.A.">
        <title>The resurrection genome of Boea hygrometrica: A blueprint for survival of dehydration.</title>
        <authorList>
            <person name="Xiao L."/>
            <person name="Yang G."/>
            <person name="Zhang L."/>
            <person name="Yang X."/>
            <person name="Zhao S."/>
            <person name="Ji Z."/>
            <person name="Zhou Q."/>
            <person name="Hu M."/>
            <person name="Wang Y."/>
            <person name="Chen M."/>
            <person name="Xu Y."/>
            <person name="Jin H."/>
            <person name="Xiao X."/>
            <person name="Hu G."/>
            <person name="Bao F."/>
            <person name="Hu Y."/>
            <person name="Wan P."/>
            <person name="Li L."/>
            <person name="Deng X."/>
            <person name="Kuang T."/>
            <person name="Xiang C."/>
            <person name="Zhu J.K."/>
            <person name="Oliver M.J."/>
            <person name="He Y."/>
        </authorList>
    </citation>
    <scope>NUCLEOTIDE SEQUENCE [LARGE SCALE GENOMIC DNA]</scope>
    <source>
        <strain evidence="2">cv. XS01</strain>
    </source>
</reference>